<protein>
    <submittedName>
        <fullName evidence="2">Epidermal growth factor receptor pathway substrate 15</fullName>
    </submittedName>
</protein>
<accession>A0A7J7X449</accession>
<evidence type="ECO:0000313" key="2">
    <source>
        <dbReference type="EMBL" id="KAF6344465.1"/>
    </source>
</evidence>
<gene>
    <name evidence="2" type="ORF">mRhiFer1_004602</name>
</gene>
<feature type="chain" id="PRO_5029510072" evidence="1">
    <location>
        <begin position="18"/>
        <end position="112"/>
    </location>
</feature>
<sequence length="112" mass="13150">MIHLLLVEQLLLQLVMRPQTPLLLFLEMNRLKVDLLTSAHCQRSTMKILLVHPHRALSAMWSLQKMCLRKHQSKVKMYPQHCHQRSELPQDPAQHHLGKDPSTNWILLIPLN</sequence>
<evidence type="ECO:0000256" key="1">
    <source>
        <dbReference type="SAM" id="SignalP"/>
    </source>
</evidence>
<keyword evidence="2" id="KW-0675">Receptor</keyword>
<dbReference type="Proteomes" id="UP000585614">
    <property type="component" value="Unassembled WGS sequence"/>
</dbReference>
<dbReference type="AlphaFoldDB" id="A0A7J7X449"/>
<comment type="caution">
    <text evidence="2">The sequence shown here is derived from an EMBL/GenBank/DDBJ whole genome shotgun (WGS) entry which is preliminary data.</text>
</comment>
<evidence type="ECO:0000313" key="3">
    <source>
        <dbReference type="Proteomes" id="UP000585614"/>
    </source>
</evidence>
<dbReference type="EMBL" id="JACAGC010000009">
    <property type="protein sequence ID" value="KAF6344465.1"/>
    <property type="molecule type" value="Genomic_DNA"/>
</dbReference>
<name>A0A7J7X449_RHIFE</name>
<keyword evidence="1" id="KW-0732">Signal</keyword>
<proteinExistence type="predicted"/>
<organism evidence="2 3">
    <name type="scientific">Rhinolophus ferrumequinum</name>
    <name type="common">Greater horseshoe bat</name>
    <dbReference type="NCBI Taxonomy" id="59479"/>
    <lineage>
        <taxon>Eukaryota</taxon>
        <taxon>Metazoa</taxon>
        <taxon>Chordata</taxon>
        <taxon>Craniata</taxon>
        <taxon>Vertebrata</taxon>
        <taxon>Euteleostomi</taxon>
        <taxon>Mammalia</taxon>
        <taxon>Eutheria</taxon>
        <taxon>Laurasiatheria</taxon>
        <taxon>Chiroptera</taxon>
        <taxon>Yinpterochiroptera</taxon>
        <taxon>Rhinolophoidea</taxon>
        <taxon>Rhinolophidae</taxon>
        <taxon>Rhinolophinae</taxon>
        <taxon>Rhinolophus</taxon>
    </lineage>
</organism>
<reference evidence="2 3" key="1">
    <citation type="journal article" date="2020" name="Nature">
        <title>Six reference-quality genomes reveal evolution of bat adaptations.</title>
        <authorList>
            <person name="Jebb D."/>
            <person name="Huang Z."/>
            <person name="Pippel M."/>
            <person name="Hughes G.M."/>
            <person name="Lavrichenko K."/>
            <person name="Devanna P."/>
            <person name="Winkler S."/>
            <person name="Jermiin L.S."/>
            <person name="Skirmuntt E.C."/>
            <person name="Katzourakis A."/>
            <person name="Burkitt-Gray L."/>
            <person name="Ray D.A."/>
            <person name="Sullivan K.A.M."/>
            <person name="Roscito J.G."/>
            <person name="Kirilenko B.M."/>
            <person name="Davalos L.M."/>
            <person name="Corthals A.P."/>
            <person name="Power M.L."/>
            <person name="Jones G."/>
            <person name="Ransome R.D."/>
            <person name="Dechmann D.K.N."/>
            <person name="Locatelli A.G."/>
            <person name="Puechmaille S.J."/>
            <person name="Fedrigo O."/>
            <person name="Jarvis E.D."/>
            <person name="Hiller M."/>
            <person name="Vernes S.C."/>
            <person name="Myers E.W."/>
            <person name="Teeling E.C."/>
        </authorList>
    </citation>
    <scope>NUCLEOTIDE SEQUENCE [LARGE SCALE GENOMIC DNA]</scope>
    <source>
        <strain evidence="2">MRhiFer1</strain>
        <tissue evidence="2">Lung</tissue>
    </source>
</reference>
<feature type="signal peptide" evidence="1">
    <location>
        <begin position="1"/>
        <end position="17"/>
    </location>
</feature>